<feature type="compositionally biased region" description="Basic and acidic residues" evidence="1">
    <location>
        <begin position="1"/>
        <end position="11"/>
    </location>
</feature>
<dbReference type="RefSeq" id="XP_003658513.1">
    <property type="nucleotide sequence ID" value="XM_003658465.1"/>
</dbReference>
<evidence type="ECO:0000313" key="3">
    <source>
        <dbReference type="EMBL" id="AEO53268.1"/>
    </source>
</evidence>
<dbReference type="CDD" id="cd20071">
    <property type="entry name" value="SET_SMYD"/>
    <property type="match status" value="1"/>
</dbReference>
<feature type="compositionally biased region" description="Basic and acidic residues" evidence="1">
    <location>
        <begin position="124"/>
        <end position="133"/>
    </location>
</feature>
<dbReference type="PANTHER" id="PTHR47332">
    <property type="entry name" value="SET DOMAIN-CONTAINING PROTEIN 5"/>
    <property type="match status" value="1"/>
</dbReference>
<dbReference type="SUPFAM" id="SSF82199">
    <property type="entry name" value="SET domain"/>
    <property type="match status" value="1"/>
</dbReference>
<reference evidence="3 4" key="1">
    <citation type="journal article" date="2011" name="Nat. Biotechnol.">
        <title>Comparative genomic analysis of the thermophilic biomass-degrading fungi Myceliophthora thermophila and Thielavia terrestris.</title>
        <authorList>
            <person name="Berka R.M."/>
            <person name="Grigoriev I.V."/>
            <person name="Otillar R."/>
            <person name="Salamov A."/>
            <person name="Grimwood J."/>
            <person name="Reid I."/>
            <person name="Ishmael N."/>
            <person name="John T."/>
            <person name="Darmond C."/>
            <person name="Moisan M.-C."/>
            <person name="Henrissat B."/>
            <person name="Coutinho P.M."/>
            <person name="Lombard V."/>
            <person name="Natvig D.O."/>
            <person name="Lindquist E."/>
            <person name="Schmutz J."/>
            <person name="Lucas S."/>
            <person name="Harris P."/>
            <person name="Powlowski J."/>
            <person name="Bellemare A."/>
            <person name="Taylor D."/>
            <person name="Butler G."/>
            <person name="de Vries R.P."/>
            <person name="Allijn I.E."/>
            <person name="van den Brink J."/>
            <person name="Ushinsky S."/>
            <person name="Storms R."/>
            <person name="Powell A.J."/>
            <person name="Paulsen I.T."/>
            <person name="Elbourne L.D.H."/>
            <person name="Baker S.E."/>
            <person name="Magnuson J."/>
            <person name="LaBoissiere S."/>
            <person name="Clutterbuck A.J."/>
            <person name="Martinez D."/>
            <person name="Wogulis M."/>
            <person name="de Leon A.L."/>
            <person name="Rey M.W."/>
            <person name="Tsang A."/>
        </authorList>
    </citation>
    <scope>NUCLEOTIDE SEQUENCE [LARGE SCALE GENOMIC DNA]</scope>
    <source>
        <strain evidence="4">ATCC 42464 / BCRC 31852 / DSM 1799</strain>
    </source>
</reference>
<dbReference type="eggNOG" id="ENOG502SBR1">
    <property type="taxonomic scope" value="Eukaryota"/>
</dbReference>
<feature type="region of interest" description="Disordered" evidence="1">
    <location>
        <begin position="1"/>
        <end position="37"/>
    </location>
</feature>
<dbReference type="PANTHER" id="PTHR47332:SF4">
    <property type="entry name" value="SET DOMAIN-CONTAINING PROTEIN 5"/>
    <property type="match status" value="1"/>
</dbReference>
<dbReference type="Proteomes" id="UP000007322">
    <property type="component" value="Chromosome 1"/>
</dbReference>
<feature type="domain" description="SET" evidence="2">
    <location>
        <begin position="151"/>
        <end position="290"/>
    </location>
</feature>
<gene>
    <name evidence="3" type="ORF">MYCTH_2122106</name>
</gene>
<dbReference type="AlphaFoldDB" id="G2Q176"/>
<dbReference type="OrthoDB" id="3180714at2759"/>
<evidence type="ECO:0000259" key="2">
    <source>
        <dbReference type="PROSITE" id="PS50280"/>
    </source>
</evidence>
<dbReference type="GeneID" id="11509200"/>
<dbReference type="InParanoid" id="G2Q176"/>
<protein>
    <recommendedName>
        <fullName evidence="2">SET domain-containing protein</fullName>
    </recommendedName>
</protein>
<dbReference type="KEGG" id="mtm:MYCTH_2122106"/>
<evidence type="ECO:0000313" key="4">
    <source>
        <dbReference type="Proteomes" id="UP000007322"/>
    </source>
</evidence>
<dbReference type="PROSITE" id="PS50280">
    <property type="entry name" value="SET"/>
    <property type="match status" value="1"/>
</dbReference>
<dbReference type="EMBL" id="CP003002">
    <property type="protein sequence ID" value="AEO53268.1"/>
    <property type="molecule type" value="Genomic_DNA"/>
</dbReference>
<accession>G2Q176</accession>
<feature type="region of interest" description="Disordered" evidence="1">
    <location>
        <begin position="124"/>
        <end position="145"/>
    </location>
</feature>
<dbReference type="InterPro" id="IPR053185">
    <property type="entry name" value="SET_domain_protein"/>
</dbReference>
<sequence length="339" mass="37169">MSPSEHTRRDAPVACGSCDENPKNPNDQIPTGSAAHAHGVAASLIEANAVENPTGPPRDADEHHLQEIFNLYTQTETLSPSLAPLRVKSNSDILTNYTQQQYQNPYGPWCCASKKLRKHHVRTREQQVRRAPEHTSPPPSGAAACAGGNKAGFEEFFTIRPSKLGGLGAFATHDLRRGETILTERPLLRTTHFRLMLDYYNLSDAAKKTYLSLHGGEDGDRFGRVERVKVLNSFQVPGGVAIFEIASRFNHACPPARNVRYAFDDESGVLSLTVCHDVAPAGAELLISYGGSPAELYSTYGFRCRCGGCTPLTDDDIRTLRCRQFGAGDCSDEYDASEW</sequence>
<proteinExistence type="predicted"/>
<dbReference type="VEuPathDB" id="FungiDB:MYCTH_2122106"/>
<evidence type="ECO:0000256" key="1">
    <source>
        <dbReference type="SAM" id="MobiDB-lite"/>
    </source>
</evidence>
<keyword evidence="4" id="KW-1185">Reference proteome</keyword>
<dbReference type="Pfam" id="PF00856">
    <property type="entry name" value="SET"/>
    <property type="match status" value="1"/>
</dbReference>
<dbReference type="InterPro" id="IPR001214">
    <property type="entry name" value="SET_dom"/>
</dbReference>
<dbReference type="HOGENOM" id="CLU_819362_0_0_1"/>
<dbReference type="InterPro" id="IPR046341">
    <property type="entry name" value="SET_dom_sf"/>
</dbReference>
<organism evidence="3 4">
    <name type="scientific">Thermothelomyces thermophilus (strain ATCC 42464 / BCRC 31852 / DSM 1799)</name>
    <name type="common">Sporotrichum thermophile</name>
    <dbReference type="NCBI Taxonomy" id="573729"/>
    <lineage>
        <taxon>Eukaryota</taxon>
        <taxon>Fungi</taxon>
        <taxon>Dikarya</taxon>
        <taxon>Ascomycota</taxon>
        <taxon>Pezizomycotina</taxon>
        <taxon>Sordariomycetes</taxon>
        <taxon>Sordariomycetidae</taxon>
        <taxon>Sordariales</taxon>
        <taxon>Chaetomiaceae</taxon>
        <taxon>Thermothelomyces</taxon>
    </lineage>
</organism>
<dbReference type="Gene3D" id="2.170.270.10">
    <property type="entry name" value="SET domain"/>
    <property type="match status" value="1"/>
</dbReference>
<dbReference type="STRING" id="573729.G2Q176"/>
<name>G2Q176_THET4</name>